<dbReference type="AlphaFoldDB" id="A0A225WKG7"/>
<dbReference type="OrthoDB" id="58760at2759"/>
<dbReference type="Proteomes" id="UP000198211">
    <property type="component" value="Unassembled WGS sequence"/>
</dbReference>
<dbReference type="PANTHER" id="PTHR37066">
    <property type="entry name" value="HELICASE-ASSOCIATED"/>
    <property type="match status" value="1"/>
</dbReference>
<comment type="caution">
    <text evidence="1">The sequence shown here is derived from an EMBL/GenBank/DDBJ whole genome shotgun (WGS) entry which is preliminary data.</text>
</comment>
<evidence type="ECO:0000313" key="1">
    <source>
        <dbReference type="EMBL" id="OWZ18216.1"/>
    </source>
</evidence>
<organism evidence="1 2">
    <name type="scientific">Phytophthora megakarya</name>
    <dbReference type="NCBI Taxonomy" id="4795"/>
    <lineage>
        <taxon>Eukaryota</taxon>
        <taxon>Sar</taxon>
        <taxon>Stramenopiles</taxon>
        <taxon>Oomycota</taxon>
        <taxon>Peronosporomycetes</taxon>
        <taxon>Peronosporales</taxon>
        <taxon>Peronosporaceae</taxon>
        <taxon>Phytophthora</taxon>
    </lineage>
</organism>
<dbReference type="STRING" id="4795.A0A225WKG7"/>
<reference evidence="2" key="1">
    <citation type="submission" date="2017-03" db="EMBL/GenBank/DDBJ databases">
        <title>Phytopthora megakarya and P. palmivora, two closely related causual agents of cacao black pod achieved similar genome size and gene model numbers by different mechanisms.</title>
        <authorList>
            <person name="Ali S."/>
            <person name="Shao J."/>
            <person name="Larry D.J."/>
            <person name="Kronmiller B."/>
            <person name="Shen D."/>
            <person name="Strem M.D."/>
            <person name="Melnick R.L."/>
            <person name="Guiltinan M.J."/>
            <person name="Tyler B.M."/>
            <person name="Meinhardt L.W."/>
            <person name="Bailey B.A."/>
        </authorList>
    </citation>
    <scope>NUCLEOTIDE SEQUENCE [LARGE SCALE GENOMIC DNA]</scope>
    <source>
        <strain evidence="2">zdho120</strain>
    </source>
</reference>
<protein>
    <recommendedName>
        <fullName evidence="3">Helicase-associated domain-containing protein</fullName>
    </recommendedName>
</protein>
<evidence type="ECO:0008006" key="3">
    <source>
        <dbReference type="Google" id="ProtNLM"/>
    </source>
</evidence>
<gene>
    <name evidence="1" type="ORF">PHMEG_0007725</name>
</gene>
<keyword evidence="2" id="KW-1185">Reference proteome</keyword>
<name>A0A225WKG7_9STRA</name>
<proteinExistence type="predicted"/>
<evidence type="ECO:0000313" key="2">
    <source>
        <dbReference type="Proteomes" id="UP000198211"/>
    </source>
</evidence>
<sequence length="381" mass="45291">MSNSPEVWRKTVNPALRTFLKLRGHMMVPTSFTVPRNDDKWPEDTRGYPLGKHAEYLRRCWRQNDAQVPEFAAQDLEELNFAFDLSQYKWDHFIKPALRRYYELKGNTDVQLSFRVPQGDVEWPEVLWGYYLGPRVFNIRHRGDFKTQLEKDANEMEEINFCYDISTYERDWRRRVLPSLQVYRQEFGHCDVHRVFKVPDYPPWPKAAAGLPLGVTVNNIRSKGYFAEQIARDDSEVKKIEFVWDHYTTEWDNRIFPALETYAMAIGDCDVPKNFIVPSSVHWPEKAHGLKLGIAVRNIRAYAYYFDQIARNVDRLESLDFIVPIPPRKWKQRVQPMFDTFKELHGHLDIPREFIVPSQDPWKKQDWGIQLGKLRLKETYM</sequence>
<accession>A0A225WKG7</accession>
<dbReference type="EMBL" id="NBNE01000623">
    <property type="protein sequence ID" value="OWZ18216.1"/>
    <property type="molecule type" value="Genomic_DNA"/>
</dbReference>
<dbReference type="PANTHER" id="PTHR37066:SF1">
    <property type="entry name" value="LNS2_PITP DOMAIN-CONTAINING PROTEIN"/>
    <property type="match status" value="1"/>
</dbReference>